<organism evidence="1 2">
    <name type="scientific">Amycolatopsis minnesotensis</name>
    <dbReference type="NCBI Taxonomy" id="337894"/>
    <lineage>
        <taxon>Bacteria</taxon>
        <taxon>Bacillati</taxon>
        <taxon>Actinomycetota</taxon>
        <taxon>Actinomycetes</taxon>
        <taxon>Pseudonocardiales</taxon>
        <taxon>Pseudonocardiaceae</taxon>
        <taxon>Amycolatopsis</taxon>
    </lineage>
</organism>
<dbReference type="RefSeq" id="WP_344413682.1">
    <property type="nucleotide sequence ID" value="NZ_BAAANN010000003.1"/>
</dbReference>
<name>A0ABN2Q6M2_9PSEU</name>
<dbReference type="Proteomes" id="UP001501116">
    <property type="component" value="Unassembled WGS sequence"/>
</dbReference>
<gene>
    <name evidence="1" type="ORF">GCM10009754_08890</name>
</gene>
<evidence type="ECO:0008006" key="3">
    <source>
        <dbReference type="Google" id="ProtNLM"/>
    </source>
</evidence>
<reference evidence="1 2" key="1">
    <citation type="journal article" date="2019" name="Int. J. Syst. Evol. Microbiol.">
        <title>The Global Catalogue of Microorganisms (GCM) 10K type strain sequencing project: providing services to taxonomists for standard genome sequencing and annotation.</title>
        <authorList>
            <consortium name="The Broad Institute Genomics Platform"/>
            <consortium name="The Broad Institute Genome Sequencing Center for Infectious Disease"/>
            <person name="Wu L."/>
            <person name="Ma J."/>
        </authorList>
    </citation>
    <scope>NUCLEOTIDE SEQUENCE [LARGE SCALE GENOMIC DNA]</scope>
    <source>
        <strain evidence="1 2">JCM 14545</strain>
    </source>
</reference>
<keyword evidence="2" id="KW-1185">Reference proteome</keyword>
<comment type="caution">
    <text evidence="1">The sequence shown here is derived from an EMBL/GenBank/DDBJ whole genome shotgun (WGS) entry which is preliminary data.</text>
</comment>
<sequence length="256" mass="27314">MTTFVTDPAWRAQPRAEGVVVYAGADQTYLIPDLTRRQIDGVTRLFEQDAIDPDEVADDVRPLLPRLRSLGALRPAALPSPEAPRRLRVGVRATGPLPTALTVALYEAFPPVASPELDLVVRTGGTLRDLASLAAELTRPHLLLDLAYHHTISLGPLVVPGATACLACLAIRAGRRWGDPPPPERPSAADCSNLAVALAEHALRRLWGGSLALTDRVVSHHLDELTTTGEHVLPSATCAVCPGFEAGKIALPWEAA</sequence>
<accession>A0ABN2Q6M2</accession>
<dbReference type="Gene3D" id="3.40.50.720">
    <property type="entry name" value="NAD(P)-binding Rossmann-like Domain"/>
    <property type="match status" value="1"/>
</dbReference>
<evidence type="ECO:0000313" key="2">
    <source>
        <dbReference type="Proteomes" id="UP001501116"/>
    </source>
</evidence>
<evidence type="ECO:0000313" key="1">
    <source>
        <dbReference type="EMBL" id="GAA1943691.1"/>
    </source>
</evidence>
<protein>
    <recommendedName>
        <fullName evidence="3">Bacteriocin biosynthesis cyclodehydratase domain-containing protein</fullName>
    </recommendedName>
</protein>
<proteinExistence type="predicted"/>
<dbReference type="EMBL" id="BAAANN010000003">
    <property type="protein sequence ID" value="GAA1943691.1"/>
    <property type="molecule type" value="Genomic_DNA"/>
</dbReference>